<evidence type="ECO:0000313" key="2">
    <source>
        <dbReference type="EMBL" id="GGD41285.1"/>
    </source>
</evidence>
<dbReference type="PROSITE" id="PS51273">
    <property type="entry name" value="GATASE_TYPE_1"/>
    <property type="match status" value="1"/>
</dbReference>
<sequence length="253" mass="28195">MDGHGIEFGMQHRHYRLDGASDPRPVLIVLHQETSTPGRVGQVLAAHGVTLDIRRPVIGDALPETLDDHRGAIVFGGPPSANDPDAHLRREVDWMAVPLGENRPFLGICLGAQMLVKHLGGTVGPHPDGLVEVGYYPLQSTPEGRMLLPQWPGMVYQWHREGFTLPRGAVRLATGERFENQAIRYGDHAYGVQFHAELTLAMLHRWTTHGHERTLLPGAQKRRDHFDGRAIYDAPVKRWLEQFLGLVFGEAEG</sequence>
<evidence type="ECO:0000313" key="3">
    <source>
        <dbReference type="Proteomes" id="UP000613160"/>
    </source>
</evidence>
<keyword evidence="3" id="KW-1185">Reference proteome</keyword>
<proteinExistence type="predicted"/>
<dbReference type="Pfam" id="PF00117">
    <property type="entry name" value="GATase"/>
    <property type="match status" value="1"/>
</dbReference>
<reference evidence="2" key="1">
    <citation type="journal article" date="2014" name="Int. J. Syst. Evol. Microbiol.">
        <title>Complete genome sequence of Corynebacterium casei LMG S-19264T (=DSM 44701T), isolated from a smear-ripened cheese.</title>
        <authorList>
            <consortium name="US DOE Joint Genome Institute (JGI-PGF)"/>
            <person name="Walter F."/>
            <person name="Albersmeier A."/>
            <person name="Kalinowski J."/>
            <person name="Ruckert C."/>
        </authorList>
    </citation>
    <scope>NUCLEOTIDE SEQUENCE</scope>
    <source>
        <strain evidence="2">CGMCC 1.15493</strain>
    </source>
</reference>
<comment type="caution">
    <text evidence="2">The sequence shown here is derived from an EMBL/GenBank/DDBJ whole genome shotgun (WGS) entry which is preliminary data.</text>
</comment>
<dbReference type="Gene3D" id="3.40.50.880">
    <property type="match status" value="1"/>
</dbReference>
<dbReference type="SUPFAM" id="SSF52317">
    <property type="entry name" value="Class I glutamine amidotransferase-like"/>
    <property type="match status" value="1"/>
</dbReference>
<reference evidence="2" key="2">
    <citation type="submission" date="2020-09" db="EMBL/GenBank/DDBJ databases">
        <authorList>
            <person name="Sun Q."/>
            <person name="Zhou Y."/>
        </authorList>
    </citation>
    <scope>NUCLEOTIDE SEQUENCE</scope>
    <source>
        <strain evidence="2">CGMCC 1.15493</strain>
    </source>
</reference>
<dbReference type="InterPro" id="IPR029062">
    <property type="entry name" value="Class_I_gatase-like"/>
</dbReference>
<dbReference type="NCBIfam" id="NF005072">
    <property type="entry name" value="PRK06490.1"/>
    <property type="match status" value="1"/>
</dbReference>
<dbReference type="InterPro" id="IPR017926">
    <property type="entry name" value="GATASE"/>
</dbReference>
<accession>A0A917DIU8</accession>
<dbReference type="GO" id="GO:0005829">
    <property type="term" value="C:cytosol"/>
    <property type="evidence" value="ECO:0007669"/>
    <property type="project" value="TreeGrafter"/>
</dbReference>
<organism evidence="2 3">
    <name type="scientific">Aureimonas glaciei</name>
    <dbReference type="NCBI Taxonomy" id="1776957"/>
    <lineage>
        <taxon>Bacteria</taxon>
        <taxon>Pseudomonadati</taxon>
        <taxon>Pseudomonadota</taxon>
        <taxon>Alphaproteobacteria</taxon>
        <taxon>Hyphomicrobiales</taxon>
        <taxon>Aurantimonadaceae</taxon>
        <taxon>Aureimonas</taxon>
    </lineage>
</organism>
<dbReference type="EMBL" id="BMJJ01000017">
    <property type="protein sequence ID" value="GGD41285.1"/>
    <property type="molecule type" value="Genomic_DNA"/>
</dbReference>
<dbReference type="CDD" id="cd01741">
    <property type="entry name" value="GATase1_1"/>
    <property type="match status" value="1"/>
</dbReference>
<protein>
    <submittedName>
        <fullName evidence="2">GMP synthase</fullName>
    </submittedName>
</protein>
<dbReference type="Proteomes" id="UP000613160">
    <property type="component" value="Unassembled WGS sequence"/>
</dbReference>
<name>A0A917DIU8_9HYPH</name>
<dbReference type="InterPro" id="IPR044992">
    <property type="entry name" value="ChyE-like"/>
</dbReference>
<evidence type="ECO:0000259" key="1">
    <source>
        <dbReference type="Pfam" id="PF00117"/>
    </source>
</evidence>
<gene>
    <name evidence="2" type="ORF">GCM10011335_50040</name>
</gene>
<dbReference type="PANTHER" id="PTHR42695">
    <property type="entry name" value="GLUTAMINE AMIDOTRANSFERASE YLR126C-RELATED"/>
    <property type="match status" value="1"/>
</dbReference>
<dbReference type="PANTHER" id="PTHR42695:SF5">
    <property type="entry name" value="GLUTAMINE AMIDOTRANSFERASE YLR126C-RELATED"/>
    <property type="match status" value="1"/>
</dbReference>
<dbReference type="AlphaFoldDB" id="A0A917DIU8"/>
<feature type="domain" description="Glutamine amidotransferase" evidence="1">
    <location>
        <begin position="66"/>
        <end position="200"/>
    </location>
</feature>